<dbReference type="Gene3D" id="3.40.50.300">
    <property type="entry name" value="P-loop containing nucleotide triphosphate hydrolases"/>
    <property type="match status" value="2"/>
</dbReference>
<dbReference type="PANTHER" id="PTHR43581:SF4">
    <property type="entry name" value="ATP_GTP PHOSPHATASE"/>
    <property type="match status" value="1"/>
</dbReference>
<dbReference type="OrthoDB" id="9810873at2"/>
<dbReference type="Pfam" id="PF13175">
    <property type="entry name" value="AAA_15"/>
    <property type="match status" value="1"/>
</dbReference>
<dbReference type="Pfam" id="PF13304">
    <property type="entry name" value="AAA_21"/>
    <property type="match status" value="1"/>
</dbReference>
<dbReference type="GO" id="GO:0016887">
    <property type="term" value="F:ATP hydrolysis activity"/>
    <property type="evidence" value="ECO:0007669"/>
    <property type="project" value="InterPro"/>
</dbReference>
<evidence type="ECO:0000313" key="4">
    <source>
        <dbReference type="Proteomes" id="UP000287224"/>
    </source>
</evidence>
<feature type="domain" description="ATPase AAA-type core" evidence="2">
    <location>
        <begin position="280"/>
        <end position="352"/>
    </location>
</feature>
<dbReference type="GO" id="GO:0005524">
    <property type="term" value="F:ATP binding"/>
    <property type="evidence" value="ECO:0007669"/>
    <property type="project" value="InterPro"/>
</dbReference>
<organism evidence="3 4">
    <name type="scientific">Dictyobacter aurantiacus</name>
    <dbReference type="NCBI Taxonomy" id="1936993"/>
    <lineage>
        <taxon>Bacteria</taxon>
        <taxon>Bacillati</taxon>
        <taxon>Chloroflexota</taxon>
        <taxon>Ktedonobacteria</taxon>
        <taxon>Ktedonobacterales</taxon>
        <taxon>Dictyobacteraceae</taxon>
        <taxon>Dictyobacter</taxon>
    </lineage>
</organism>
<dbReference type="AlphaFoldDB" id="A0A401ZFW2"/>
<name>A0A401ZFW2_9CHLR</name>
<dbReference type="InterPro" id="IPR051396">
    <property type="entry name" value="Bact_Antivir_Def_Nuclease"/>
</dbReference>
<dbReference type="SUPFAM" id="SSF52540">
    <property type="entry name" value="P-loop containing nucleoside triphosphate hydrolases"/>
    <property type="match status" value="1"/>
</dbReference>
<accession>A0A401ZFW2</accession>
<dbReference type="InterPro" id="IPR003959">
    <property type="entry name" value="ATPase_AAA_core"/>
</dbReference>
<dbReference type="InterPro" id="IPR027417">
    <property type="entry name" value="P-loop_NTPase"/>
</dbReference>
<reference evidence="4" key="1">
    <citation type="submission" date="2018-12" db="EMBL/GenBank/DDBJ databases">
        <title>Tengunoibacter tsumagoiensis gen. nov., sp. nov., Dictyobacter kobayashii sp. nov., D. alpinus sp. nov., and D. joshuensis sp. nov. and description of Dictyobacteraceae fam. nov. within the order Ktedonobacterales isolated from Tengu-no-mugimeshi.</title>
        <authorList>
            <person name="Wang C.M."/>
            <person name="Zheng Y."/>
            <person name="Sakai Y."/>
            <person name="Toyoda A."/>
            <person name="Minakuchi Y."/>
            <person name="Abe K."/>
            <person name="Yokota A."/>
            <person name="Yabe S."/>
        </authorList>
    </citation>
    <scope>NUCLEOTIDE SEQUENCE [LARGE SCALE GENOMIC DNA]</scope>
    <source>
        <strain evidence="4">S-27</strain>
    </source>
</reference>
<protein>
    <recommendedName>
        <fullName evidence="5">ATPase AAA-type core domain-containing protein</fullName>
    </recommendedName>
</protein>
<evidence type="ECO:0000259" key="2">
    <source>
        <dbReference type="Pfam" id="PF13304"/>
    </source>
</evidence>
<gene>
    <name evidence="3" type="ORF">KDAU_30810</name>
</gene>
<dbReference type="PANTHER" id="PTHR43581">
    <property type="entry name" value="ATP/GTP PHOSPHATASE"/>
    <property type="match status" value="1"/>
</dbReference>
<evidence type="ECO:0000313" key="3">
    <source>
        <dbReference type="EMBL" id="GCE05752.1"/>
    </source>
</evidence>
<keyword evidence="4" id="KW-1185">Reference proteome</keyword>
<dbReference type="InterPro" id="IPR041685">
    <property type="entry name" value="AAA_GajA/Old/RecF-like"/>
</dbReference>
<dbReference type="RefSeq" id="WP_126596777.1">
    <property type="nucleotide sequence ID" value="NZ_BIFQ01000001.1"/>
</dbReference>
<evidence type="ECO:0000259" key="1">
    <source>
        <dbReference type="Pfam" id="PF13175"/>
    </source>
</evidence>
<proteinExistence type="predicted"/>
<comment type="caution">
    <text evidence="3">The sequence shown here is derived from an EMBL/GenBank/DDBJ whole genome shotgun (WGS) entry which is preliminary data.</text>
</comment>
<evidence type="ECO:0008006" key="5">
    <source>
        <dbReference type="Google" id="ProtNLM"/>
    </source>
</evidence>
<dbReference type="Proteomes" id="UP000287224">
    <property type="component" value="Unassembled WGS sequence"/>
</dbReference>
<dbReference type="EMBL" id="BIFQ01000001">
    <property type="protein sequence ID" value="GCE05752.1"/>
    <property type="molecule type" value="Genomic_DNA"/>
</dbReference>
<sequence length="615" mass="70464">MYISKLQIKNYMSFSSSEEINLLSGFNVIVGQNNVGKTALLEALSLHITSNPHHSLETKPRPGIPSLPYSEVNVAFQIEEGEAEHMLIDAGEPIFVPLPPDIEINNFNRIEFADKFRERLRSSGLLRCCYRTNHGFVSAYLDGYSKNNDNLPTMRFNVGFTQGQGKLEPVLEGGFPIGVTSFGINLANAMCERIYLFRAERLNVSTSPFGYSTTLQSNASNLAEVLHNMQNSNPARFRRFNEHVSIIFPQIKFITVPPSFRENNGVQILVWSVDPATEREDLAVPLSKSGTGIGQVLAILYVVLSAQYPQTIVIDEPQSFLHPGAVRKLIEILKQHPQHQFIITTHSSEIVSASNCKVLLLLRKEEFETKIETLDSTEVKDLQILLSEVGVRLSDVFGADNILWVEGSTEEQCFPLIVEKLLKQPLRGTKIMSVLQTGDFEGRHSGKIFQIYNRLSTGRWLVPPAIGFIFDREGRSEREQEDLKRRSQGRVVFLPRRMYENYLLNIHAISFIISNIENFREKQVTYTEIAEWVEENRWNKKYLNKDIPNLERTEEKWLQEVHGAKILNDLFQYFSERRFFYDKVKHGIALTEWIIENNPSDLVEVEELIRKQVIR</sequence>
<feature type="domain" description="Endonuclease GajA/Old nuclease/RecF-like AAA" evidence="1">
    <location>
        <begin position="1"/>
        <end position="86"/>
    </location>
</feature>